<feature type="domain" description="Formyl transferase N-terminal" evidence="1">
    <location>
        <begin position="56"/>
        <end position="168"/>
    </location>
</feature>
<dbReference type="GO" id="GO:0005829">
    <property type="term" value="C:cytosol"/>
    <property type="evidence" value="ECO:0007669"/>
    <property type="project" value="TreeGrafter"/>
</dbReference>
<evidence type="ECO:0000259" key="1">
    <source>
        <dbReference type="Pfam" id="PF00551"/>
    </source>
</evidence>
<accession>A0A3B0ZNK9</accession>
<dbReference type="Pfam" id="PF00551">
    <property type="entry name" value="Formyl_trans_N"/>
    <property type="match status" value="1"/>
</dbReference>
<dbReference type="InterPro" id="IPR036477">
    <property type="entry name" value="Formyl_transf_N_sf"/>
</dbReference>
<protein>
    <submittedName>
        <fullName evidence="2">Methionyl-tRNA formyltransferase</fullName>
        <ecNumber evidence="2">2.1.2.9</ecNumber>
    </submittedName>
</protein>
<dbReference type="Gene3D" id="3.40.50.12230">
    <property type="match status" value="1"/>
</dbReference>
<dbReference type="PANTHER" id="PTHR11138">
    <property type="entry name" value="METHIONYL-TRNA FORMYLTRANSFERASE"/>
    <property type="match status" value="1"/>
</dbReference>
<sequence>MLPFLSLLNGPHKINAVVMNEPALQTNKLDVVVAEQASVKTVAFQNNINIILLTSSFRAIITELEKTPFDLIITSCFARKIPTELLVLARLGAVNLHPSMLPAYRGPDPLFWQLLDGVDNSGMTLHLMNSRFDDGAIVIQRGIPLQDDSTLAGLQDILGQTGAEILTEFLEDIDNKIEQAWCQSKNRVSYHSRPKLRDYAVSDQWPASRLFNFVRATLGRIPYYPITIKGNTYKLVDVLSYHPSIQRKLSISDNKICFSCHSGSVCAELLTD</sequence>
<dbReference type="EC" id="2.1.2.9" evidence="2"/>
<keyword evidence="2" id="KW-0808">Transferase</keyword>
<organism evidence="2">
    <name type="scientific">hydrothermal vent metagenome</name>
    <dbReference type="NCBI Taxonomy" id="652676"/>
    <lineage>
        <taxon>unclassified sequences</taxon>
        <taxon>metagenomes</taxon>
        <taxon>ecological metagenomes</taxon>
    </lineage>
</organism>
<reference evidence="2" key="1">
    <citation type="submission" date="2018-06" db="EMBL/GenBank/DDBJ databases">
        <authorList>
            <person name="Zhirakovskaya E."/>
        </authorList>
    </citation>
    <scope>NUCLEOTIDE SEQUENCE</scope>
</reference>
<dbReference type="PANTHER" id="PTHR11138:SF5">
    <property type="entry name" value="METHIONYL-TRNA FORMYLTRANSFERASE, MITOCHONDRIAL"/>
    <property type="match status" value="1"/>
</dbReference>
<dbReference type="GO" id="GO:0004479">
    <property type="term" value="F:methionyl-tRNA formyltransferase activity"/>
    <property type="evidence" value="ECO:0007669"/>
    <property type="project" value="UniProtKB-EC"/>
</dbReference>
<name>A0A3B0ZNK9_9ZZZZ</name>
<evidence type="ECO:0000313" key="2">
    <source>
        <dbReference type="EMBL" id="VAW82186.1"/>
    </source>
</evidence>
<dbReference type="EMBL" id="UOFL01000238">
    <property type="protein sequence ID" value="VAW82186.1"/>
    <property type="molecule type" value="Genomic_DNA"/>
</dbReference>
<proteinExistence type="predicted"/>
<gene>
    <name evidence="2" type="ORF">MNBD_GAMMA12-1025</name>
</gene>
<dbReference type="InterPro" id="IPR002376">
    <property type="entry name" value="Formyl_transf_N"/>
</dbReference>
<dbReference type="AlphaFoldDB" id="A0A3B0ZNK9"/>
<dbReference type="SUPFAM" id="SSF53328">
    <property type="entry name" value="Formyltransferase"/>
    <property type="match status" value="1"/>
</dbReference>